<dbReference type="GO" id="GO:0003682">
    <property type="term" value="F:chromatin binding"/>
    <property type="evidence" value="ECO:0007669"/>
    <property type="project" value="TreeGrafter"/>
</dbReference>
<dbReference type="SUPFAM" id="SSF50978">
    <property type="entry name" value="WD40 repeat-like"/>
    <property type="match status" value="1"/>
</dbReference>
<keyword evidence="1" id="KW-0472">Membrane</keyword>
<protein>
    <submittedName>
        <fullName evidence="4">Mcl1_mid domain-containing protein</fullName>
    </submittedName>
</protein>
<organism evidence="3 4">
    <name type="scientific">Heterorhabditis bacteriophora</name>
    <name type="common">Entomopathogenic nematode worm</name>
    <dbReference type="NCBI Taxonomy" id="37862"/>
    <lineage>
        <taxon>Eukaryota</taxon>
        <taxon>Metazoa</taxon>
        <taxon>Ecdysozoa</taxon>
        <taxon>Nematoda</taxon>
        <taxon>Chromadorea</taxon>
        <taxon>Rhabditida</taxon>
        <taxon>Rhabditina</taxon>
        <taxon>Rhabditomorpha</taxon>
        <taxon>Strongyloidea</taxon>
        <taxon>Heterorhabditidae</taxon>
        <taxon>Heterorhabditis</taxon>
    </lineage>
</organism>
<proteinExistence type="predicted"/>
<feature type="domain" description="WDHD1 first WD40" evidence="2">
    <location>
        <begin position="9"/>
        <end position="274"/>
    </location>
</feature>
<accession>A0A1I7XL31</accession>
<dbReference type="InterPro" id="IPR015943">
    <property type="entry name" value="WD40/YVTN_repeat-like_dom_sf"/>
</dbReference>
<evidence type="ECO:0000259" key="2">
    <source>
        <dbReference type="Pfam" id="PF24817"/>
    </source>
</evidence>
<sequence>MSGNFSDIRNLHVKGLITLCCQNSETSQKFLSSGTDGTVYIWDEKCLTEGNPPQIKTIGDTTHSSLAWIDKDVYIGYTSTDLLTGVDKRMVGKCSIDHMESCSQIFSFSLEVTSIDASPTFLVAGGSDFTIKKINLKYRNEYDRIDASGEVLCVKIDPKDEVFAVTCCDGSLSLFHLQNNTRIVYLEKLFPSFAGIDADNPRHQITWSKDGQSLFVPVQGEVKILIRDGWKLSPNSFKGSGTELECFSVTCISSCGHFLAASTSNKICIWNILDSNSNVVFKEGLCMLENAVPIRSIETATNHISAENVLNSDEDDEDEADNIIKNHRRIIDDDAEDDTMSADIGLIKRKYGFGEDNSNALEEFGFLPETNSNPGFASDPSLKSDLKYSSVTETAVISSYKPPTIPERFVSGASPINLSQRYLKWNNYGVVRSFSGDNASSIEHYKGVMAVIVIFYTALIGFRNFYVLLVSFFQIEFHDSTIHPEIILDNGETDYCMADLSDCAVALANIPEAKGEQR</sequence>
<dbReference type="GO" id="GO:0006281">
    <property type="term" value="P:DNA repair"/>
    <property type="evidence" value="ECO:0007669"/>
    <property type="project" value="TreeGrafter"/>
</dbReference>
<dbReference type="WBParaSite" id="Hba_18490">
    <property type="protein sequence ID" value="Hba_18490"/>
    <property type="gene ID" value="Hba_18490"/>
</dbReference>
<dbReference type="Proteomes" id="UP000095283">
    <property type="component" value="Unplaced"/>
</dbReference>
<dbReference type="GO" id="GO:0000278">
    <property type="term" value="P:mitotic cell cycle"/>
    <property type="evidence" value="ECO:0007669"/>
    <property type="project" value="TreeGrafter"/>
</dbReference>
<evidence type="ECO:0000256" key="1">
    <source>
        <dbReference type="SAM" id="Phobius"/>
    </source>
</evidence>
<dbReference type="Gene3D" id="2.130.10.10">
    <property type="entry name" value="YVTN repeat-like/Quinoprotein amine dehydrogenase"/>
    <property type="match status" value="1"/>
</dbReference>
<dbReference type="PANTHER" id="PTHR19932:SF10">
    <property type="entry name" value="WD REPEAT AND HMG-BOX DNA-BINDING PROTEIN 1"/>
    <property type="match status" value="1"/>
</dbReference>
<keyword evidence="1" id="KW-1133">Transmembrane helix</keyword>
<dbReference type="PANTHER" id="PTHR19932">
    <property type="entry name" value="WD REPEAT AND HMG-BOX DNA BINDING PROTEIN"/>
    <property type="match status" value="1"/>
</dbReference>
<reference evidence="4" key="1">
    <citation type="submission" date="2016-11" db="UniProtKB">
        <authorList>
            <consortium name="WormBaseParasite"/>
        </authorList>
    </citation>
    <scope>IDENTIFICATION</scope>
</reference>
<keyword evidence="3" id="KW-1185">Reference proteome</keyword>
<dbReference type="Pfam" id="PF24817">
    <property type="entry name" value="WD40_WDHD1_1st"/>
    <property type="match status" value="1"/>
</dbReference>
<dbReference type="GO" id="GO:0006261">
    <property type="term" value="P:DNA-templated DNA replication"/>
    <property type="evidence" value="ECO:0007669"/>
    <property type="project" value="TreeGrafter"/>
</dbReference>
<evidence type="ECO:0000313" key="4">
    <source>
        <dbReference type="WBParaSite" id="Hba_18490"/>
    </source>
</evidence>
<dbReference type="AlphaFoldDB" id="A0A1I7XL31"/>
<feature type="transmembrane region" description="Helical" evidence="1">
    <location>
        <begin position="448"/>
        <end position="473"/>
    </location>
</feature>
<dbReference type="GO" id="GO:0043596">
    <property type="term" value="C:nuclear replication fork"/>
    <property type="evidence" value="ECO:0007669"/>
    <property type="project" value="TreeGrafter"/>
</dbReference>
<evidence type="ECO:0000313" key="3">
    <source>
        <dbReference type="Proteomes" id="UP000095283"/>
    </source>
</evidence>
<dbReference type="SMART" id="SM00320">
    <property type="entry name" value="WD40"/>
    <property type="match status" value="4"/>
</dbReference>
<keyword evidence="1" id="KW-0812">Transmembrane</keyword>
<dbReference type="InterPro" id="IPR036322">
    <property type="entry name" value="WD40_repeat_dom_sf"/>
</dbReference>
<dbReference type="InterPro" id="IPR001680">
    <property type="entry name" value="WD40_rpt"/>
</dbReference>
<dbReference type="InterPro" id="IPR057646">
    <property type="entry name" value="WD40_WDHD1_1st"/>
</dbReference>
<name>A0A1I7XL31_HETBA</name>